<dbReference type="OrthoDB" id="975012at2"/>
<evidence type="ECO:0000256" key="3">
    <source>
        <dbReference type="ARBA" id="ARBA00006904"/>
    </source>
</evidence>
<evidence type="ECO:0000256" key="1">
    <source>
        <dbReference type="ARBA" id="ARBA00001933"/>
    </source>
</evidence>
<dbReference type="InterPro" id="IPR015422">
    <property type="entry name" value="PyrdxlP-dep_Trfase_small"/>
</dbReference>
<keyword evidence="5" id="KW-0963">Cytoplasm</keyword>
<dbReference type="GO" id="GO:0004648">
    <property type="term" value="F:O-phospho-L-serine:2-oxoglutarate aminotransferase activity"/>
    <property type="evidence" value="ECO:0007669"/>
    <property type="project" value="UniProtKB-EC"/>
</dbReference>
<dbReference type="EMBL" id="FZPD01000002">
    <property type="protein sequence ID" value="SNS79058.1"/>
    <property type="molecule type" value="Genomic_DNA"/>
</dbReference>
<comment type="pathway">
    <text evidence="2">Amino-acid biosynthesis; L-serine biosynthesis; L-serine from 3-phospho-D-glycerate: step 2/3.</text>
</comment>
<dbReference type="InterPro" id="IPR015424">
    <property type="entry name" value="PyrdxlP-dep_Trfase"/>
</dbReference>
<comment type="catalytic activity">
    <reaction evidence="14">
        <text>O-phospho-L-serine + 2-oxoglutarate = 3-phosphooxypyruvate + L-glutamate</text>
        <dbReference type="Rhea" id="RHEA:14329"/>
        <dbReference type="ChEBI" id="CHEBI:16810"/>
        <dbReference type="ChEBI" id="CHEBI:18110"/>
        <dbReference type="ChEBI" id="CHEBI:29985"/>
        <dbReference type="ChEBI" id="CHEBI:57524"/>
        <dbReference type="EC" id="2.6.1.52"/>
    </reaction>
</comment>
<reference evidence="16 17" key="1">
    <citation type="submission" date="2017-06" db="EMBL/GenBank/DDBJ databases">
        <authorList>
            <person name="Kim H.J."/>
            <person name="Triplett B.A."/>
        </authorList>
    </citation>
    <scope>NUCLEOTIDE SEQUENCE [LARGE SCALE GENOMIC DNA]</scope>
    <source>
        <strain evidence="16 17">DSM 19307</strain>
    </source>
</reference>
<evidence type="ECO:0000256" key="8">
    <source>
        <dbReference type="ARBA" id="ARBA00022679"/>
    </source>
</evidence>
<dbReference type="UniPathway" id="UPA00135">
    <property type="reaction ID" value="UER00197"/>
</dbReference>
<keyword evidence="11" id="KW-0718">Serine biosynthesis</keyword>
<accession>A0A239HDG0</accession>
<proteinExistence type="inferred from homology"/>
<evidence type="ECO:0000256" key="12">
    <source>
        <dbReference type="ARBA" id="ARBA00031421"/>
    </source>
</evidence>
<evidence type="ECO:0000256" key="2">
    <source>
        <dbReference type="ARBA" id="ARBA00005099"/>
    </source>
</evidence>
<evidence type="ECO:0000259" key="15">
    <source>
        <dbReference type="Pfam" id="PF00266"/>
    </source>
</evidence>
<comment type="similarity">
    <text evidence="3">Belongs to the class-V pyridoxal-phosphate-dependent aminotransferase family. SerC subfamily.</text>
</comment>
<keyword evidence="8 16" id="KW-0808">Transferase</keyword>
<evidence type="ECO:0000256" key="13">
    <source>
        <dbReference type="ARBA" id="ARBA00047630"/>
    </source>
</evidence>
<dbReference type="GO" id="GO:0006564">
    <property type="term" value="P:L-serine biosynthetic process"/>
    <property type="evidence" value="ECO:0007669"/>
    <property type="project" value="UniProtKB-KW"/>
</dbReference>
<dbReference type="Pfam" id="PF00266">
    <property type="entry name" value="Aminotran_5"/>
    <property type="match status" value="1"/>
</dbReference>
<dbReference type="Gene3D" id="3.90.1150.10">
    <property type="entry name" value="Aspartate Aminotransferase, domain 1"/>
    <property type="match status" value="1"/>
</dbReference>
<dbReference type="GO" id="GO:0008453">
    <property type="term" value="F:alanine-glyoxylate transaminase activity"/>
    <property type="evidence" value="ECO:0007669"/>
    <property type="project" value="TreeGrafter"/>
</dbReference>
<dbReference type="PANTHER" id="PTHR21152:SF40">
    <property type="entry name" value="ALANINE--GLYOXYLATE AMINOTRANSFERASE"/>
    <property type="match status" value="1"/>
</dbReference>
<evidence type="ECO:0000313" key="16">
    <source>
        <dbReference type="EMBL" id="SNS79058.1"/>
    </source>
</evidence>
<dbReference type="SUPFAM" id="SSF53383">
    <property type="entry name" value="PLP-dependent transferases"/>
    <property type="match status" value="1"/>
</dbReference>
<feature type="domain" description="Aminotransferase class V" evidence="15">
    <location>
        <begin position="31"/>
        <end position="323"/>
    </location>
</feature>
<dbReference type="Gene3D" id="3.40.640.10">
    <property type="entry name" value="Type I PLP-dependent aspartate aminotransferase-like (Major domain)"/>
    <property type="match status" value="1"/>
</dbReference>
<gene>
    <name evidence="16" type="ORF">SAMN05421640_1251</name>
</gene>
<evidence type="ECO:0000256" key="5">
    <source>
        <dbReference type="ARBA" id="ARBA00022490"/>
    </source>
</evidence>
<dbReference type="InterPro" id="IPR015421">
    <property type="entry name" value="PyrdxlP-dep_Trfase_major"/>
</dbReference>
<organism evidence="16 17">
    <name type="scientific">Ekhidna lutea</name>
    <dbReference type="NCBI Taxonomy" id="447679"/>
    <lineage>
        <taxon>Bacteria</taxon>
        <taxon>Pseudomonadati</taxon>
        <taxon>Bacteroidota</taxon>
        <taxon>Cytophagia</taxon>
        <taxon>Cytophagales</taxon>
        <taxon>Reichenbachiellaceae</taxon>
        <taxon>Ekhidna</taxon>
    </lineage>
</organism>
<name>A0A239HDG0_EKHLU</name>
<protein>
    <recommendedName>
        <fullName evidence="4">phosphoserine transaminase</fullName>
        <ecNumber evidence="4">2.6.1.52</ecNumber>
    </recommendedName>
    <alternativeName>
        <fullName evidence="12">Phosphohydroxythreonine aminotransferase</fullName>
    </alternativeName>
</protein>
<dbReference type="InterPro" id="IPR000192">
    <property type="entry name" value="Aminotrans_V_dom"/>
</dbReference>
<keyword evidence="9" id="KW-0663">Pyridoxal phosphate</keyword>
<keyword evidence="7" id="KW-0028">Amino-acid biosynthesis</keyword>
<evidence type="ECO:0000256" key="9">
    <source>
        <dbReference type="ARBA" id="ARBA00022898"/>
    </source>
</evidence>
<keyword evidence="10" id="KW-0664">Pyridoxine biosynthesis</keyword>
<dbReference type="Proteomes" id="UP000198393">
    <property type="component" value="Unassembled WGS sequence"/>
</dbReference>
<evidence type="ECO:0000256" key="10">
    <source>
        <dbReference type="ARBA" id="ARBA00023096"/>
    </source>
</evidence>
<dbReference type="GO" id="GO:0008615">
    <property type="term" value="P:pyridoxine biosynthetic process"/>
    <property type="evidence" value="ECO:0007669"/>
    <property type="project" value="UniProtKB-KW"/>
</dbReference>
<evidence type="ECO:0000256" key="14">
    <source>
        <dbReference type="ARBA" id="ARBA00049007"/>
    </source>
</evidence>
<keyword evidence="6 16" id="KW-0032">Aminotransferase</keyword>
<dbReference type="GO" id="GO:0019265">
    <property type="term" value="P:glycine biosynthetic process, by transamination of glyoxylate"/>
    <property type="evidence" value="ECO:0007669"/>
    <property type="project" value="TreeGrafter"/>
</dbReference>
<dbReference type="PIRSF" id="PIRSF000525">
    <property type="entry name" value="SerC"/>
    <property type="match status" value="1"/>
</dbReference>
<dbReference type="GO" id="GO:0004760">
    <property type="term" value="F:L-serine-pyruvate transaminase activity"/>
    <property type="evidence" value="ECO:0007669"/>
    <property type="project" value="TreeGrafter"/>
</dbReference>
<evidence type="ECO:0000313" key="17">
    <source>
        <dbReference type="Proteomes" id="UP000198393"/>
    </source>
</evidence>
<dbReference type="InterPro" id="IPR022278">
    <property type="entry name" value="Pser_aminoTfrase"/>
</dbReference>
<dbReference type="RefSeq" id="WP_089355999.1">
    <property type="nucleotide sequence ID" value="NZ_FZPD01000002.1"/>
</dbReference>
<comment type="cofactor">
    <cofactor evidence="1">
        <name>pyridoxal 5'-phosphate</name>
        <dbReference type="ChEBI" id="CHEBI:597326"/>
    </cofactor>
</comment>
<comment type="catalytic activity">
    <reaction evidence="13">
        <text>4-(phosphooxy)-L-threonine + 2-oxoglutarate = (R)-3-hydroxy-2-oxo-4-phosphooxybutanoate + L-glutamate</text>
        <dbReference type="Rhea" id="RHEA:16573"/>
        <dbReference type="ChEBI" id="CHEBI:16810"/>
        <dbReference type="ChEBI" id="CHEBI:29985"/>
        <dbReference type="ChEBI" id="CHEBI:58452"/>
        <dbReference type="ChEBI" id="CHEBI:58538"/>
        <dbReference type="EC" id="2.6.1.52"/>
    </reaction>
</comment>
<evidence type="ECO:0000256" key="4">
    <source>
        <dbReference type="ARBA" id="ARBA00013030"/>
    </source>
</evidence>
<dbReference type="PANTHER" id="PTHR21152">
    <property type="entry name" value="AMINOTRANSFERASE CLASS V"/>
    <property type="match status" value="1"/>
</dbReference>
<keyword evidence="17" id="KW-1185">Reference proteome</keyword>
<sequence length="356" mass="40062">MPNKIYFTPGPAQLFYTFEEHLKKALFLDIPSISHRSKTFIKVVEETNEALKELLELPNGYDIFFLNSANEAWDRIIQNLVINTSHHFANGSFSKKFYDFAIDHNKKSAITESSAGNPFQSMKVSEEAELIGITKNETSVGYTFTEDEIAQLRKENPDKLIALDIVSASPSLPVDFSQVDTAYFSVQKGFGMPPGLGIWITNEKCLEKAEEKAKTTSLGSYRALPNLKKFGAKNQTPETPNMLFIYILGKIAQDIIKAGATRMRNDTTYKATLLNQAIENHPLLDHFVSSQKHRSKTTVVAKTSETEKILKFFESRGLVLGTGYGSFKENHIRIANFPTHSKESVEMVCDLMKKIE</sequence>
<evidence type="ECO:0000256" key="7">
    <source>
        <dbReference type="ARBA" id="ARBA00022605"/>
    </source>
</evidence>
<evidence type="ECO:0000256" key="6">
    <source>
        <dbReference type="ARBA" id="ARBA00022576"/>
    </source>
</evidence>
<dbReference type="EC" id="2.6.1.52" evidence="4"/>
<dbReference type="AlphaFoldDB" id="A0A239HDG0"/>
<evidence type="ECO:0000256" key="11">
    <source>
        <dbReference type="ARBA" id="ARBA00023299"/>
    </source>
</evidence>